<evidence type="ECO:0000313" key="2">
    <source>
        <dbReference type="Proteomes" id="UP000775547"/>
    </source>
</evidence>
<sequence>MVVTRCLPHLTWKKGDDPKKLVPYKLHTYDVLVGKALITDGVRNAQFITADGIL</sequence>
<dbReference type="Proteomes" id="UP000775547">
    <property type="component" value="Unassembled WGS sequence"/>
</dbReference>
<gene>
    <name evidence="1" type="ORF">DXG03_008179</name>
</gene>
<protein>
    <submittedName>
        <fullName evidence="1">Uncharacterized protein</fullName>
    </submittedName>
</protein>
<proteinExistence type="predicted"/>
<organism evidence="1 2">
    <name type="scientific">Asterophora parasitica</name>
    <dbReference type="NCBI Taxonomy" id="117018"/>
    <lineage>
        <taxon>Eukaryota</taxon>
        <taxon>Fungi</taxon>
        <taxon>Dikarya</taxon>
        <taxon>Basidiomycota</taxon>
        <taxon>Agaricomycotina</taxon>
        <taxon>Agaricomycetes</taxon>
        <taxon>Agaricomycetidae</taxon>
        <taxon>Agaricales</taxon>
        <taxon>Tricholomatineae</taxon>
        <taxon>Lyophyllaceae</taxon>
        <taxon>Asterophora</taxon>
    </lineage>
</organism>
<keyword evidence="2" id="KW-1185">Reference proteome</keyword>
<name>A0A9P7G0D5_9AGAR</name>
<dbReference type="AlphaFoldDB" id="A0A9P7G0D5"/>
<reference evidence="1" key="2">
    <citation type="submission" date="2021-10" db="EMBL/GenBank/DDBJ databases">
        <title>Phylogenomics reveals ancestral predisposition of the termite-cultivated fungus Termitomyces towards a domesticated lifestyle.</title>
        <authorList>
            <person name="Auxier B."/>
            <person name="Grum-Grzhimaylo A."/>
            <person name="Cardenas M.E."/>
            <person name="Lodge J.D."/>
            <person name="Laessoe T."/>
            <person name="Pedersen O."/>
            <person name="Smith M.E."/>
            <person name="Kuyper T.W."/>
            <person name="Franco-Molano E.A."/>
            <person name="Baroni T.J."/>
            <person name="Aanen D.K."/>
        </authorList>
    </citation>
    <scope>NUCLEOTIDE SEQUENCE</scope>
    <source>
        <strain evidence="1">AP01</strain>
        <tissue evidence="1">Mycelium</tissue>
    </source>
</reference>
<accession>A0A9P7G0D5</accession>
<comment type="caution">
    <text evidence="1">The sequence shown here is derived from an EMBL/GenBank/DDBJ whole genome shotgun (WGS) entry which is preliminary data.</text>
</comment>
<dbReference type="EMBL" id="JABCKV010000655">
    <property type="protein sequence ID" value="KAG5640535.1"/>
    <property type="molecule type" value="Genomic_DNA"/>
</dbReference>
<evidence type="ECO:0000313" key="1">
    <source>
        <dbReference type="EMBL" id="KAG5640535.1"/>
    </source>
</evidence>
<reference evidence="1" key="1">
    <citation type="submission" date="2020-07" db="EMBL/GenBank/DDBJ databases">
        <authorList>
            <person name="Nieuwenhuis M."/>
            <person name="Van De Peppel L.J.J."/>
        </authorList>
    </citation>
    <scope>NUCLEOTIDE SEQUENCE</scope>
    <source>
        <strain evidence="1">AP01</strain>
        <tissue evidence="1">Mycelium</tissue>
    </source>
</reference>
<dbReference type="OrthoDB" id="3227112at2759"/>